<evidence type="ECO:0000256" key="5">
    <source>
        <dbReference type="ARBA" id="ARBA00022807"/>
    </source>
</evidence>
<dbReference type="STRING" id="44941.A0A397UBN9"/>
<dbReference type="OrthoDB" id="333239at2759"/>
<dbReference type="PROSITE" id="PS00973">
    <property type="entry name" value="USP_2"/>
    <property type="match status" value="1"/>
</dbReference>
<comment type="caution">
    <text evidence="9">The sequence shown here is derived from an EMBL/GenBank/DDBJ whole genome shotgun (WGS) entry which is preliminary data.</text>
</comment>
<comment type="similarity">
    <text evidence="6">Belongs to the peptidase C19 family.</text>
</comment>
<keyword evidence="5 6" id="KW-0788">Thiol protease</keyword>
<keyword evidence="2 6" id="KW-0645">Protease</keyword>
<gene>
    <name evidence="9" type="ORF">C2G38_2221480</name>
</gene>
<name>A0A397UBN9_9GLOM</name>
<dbReference type="PANTHER" id="PTHR43982">
    <property type="entry name" value="UBIQUITIN CARBOXYL-TERMINAL HYDROLASE"/>
    <property type="match status" value="1"/>
</dbReference>
<feature type="region of interest" description="Disordered" evidence="7">
    <location>
        <begin position="353"/>
        <end position="387"/>
    </location>
</feature>
<feature type="compositionally biased region" description="Basic and acidic residues" evidence="7">
    <location>
        <begin position="371"/>
        <end position="387"/>
    </location>
</feature>
<reference evidence="9 10" key="1">
    <citation type="submission" date="2018-06" db="EMBL/GenBank/DDBJ databases">
        <title>Comparative genomics reveals the genomic features of Rhizophagus irregularis, R. cerebriforme, R. diaphanum and Gigaspora rosea, and their symbiotic lifestyle signature.</title>
        <authorList>
            <person name="Morin E."/>
            <person name="San Clemente H."/>
            <person name="Chen E.C.H."/>
            <person name="De La Providencia I."/>
            <person name="Hainaut M."/>
            <person name="Kuo A."/>
            <person name="Kohler A."/>
            <person name="Murat C."/>
            <person name="Tang N."/>
            <person name="Roy S."/>
            <person name="Loubradou J."/>
            <person name="Henrissat B."/>
            <person name="Grigoriev I.V."/>
            <person name="Corradi N."/>
            <person name="Roux C."/>
            <person name="Martin F.M."/>
        </authorList>
    </citation>
    <scope>NUCLEOTIDE SEQUENCE [LARGE SCALE GENOMIC DNA]</scope>
    <source>
        <strain evidence="9 10">DAOM 194757</strain>
    </source>
</reference>
<protein>
    <recommendedName>
        <fullName evidence="6">Ubiquitin carboxyl-terminal hydrolase</fullName>
        <ecNumber evidence="6">3.4.19.12</ecNumber>
    </recommendedName>
</protein>
<dbReference type="EC" id="3.4.19.12" evidence="6"/>
<dbReference type="AlphaFoldDB" id="A0A397UBN9"/>
<dbReference type="EMBL" id="QKWP01002114">
    <property type="protein sequence ID" value="RIB04753.1"/>
    <property type="molecule type" value="Genomic_DNA"/>
</dbReference>
<evidence type="ECO:0000256" key="6">
    <source>
        <dbReference type="RuleBase" id="RU366025"/>
    </source>
</evidence>
<dbReference type="Pfam" id="PF00443">
    <property type="entry name" value="UCH"/>
    <property type="match status" value="1"/>
</dbReference>
<keyword evidence="4 6" id="KW-0378">Hydrolase</keyword>
<evidence type="ECO:0000256" key="1">
    <source>
        <dbReference type="ARBA" id="ARBA00000707"/>
    </source>
</evidence>
<dbReference type="CDD" id="cd02657">
    <property type="entry name" value="Peptidase_C19A"/>
    <property type="match status" value="1"/>
</dbReference>
<dbReference type="InterPro" id="IPR029071">
    <property type="entry name" value="Ubiquitin-like_domsf"/>
</dbReference>
<dbReference type="InterPro" id="IPR018200">
    <property type="entry name" value="USP_CS"/>
</dbReference>
<dbReference type="SUPFAM" id="SSF54236">
    <property type="entry name" value="Ubiquitin-like"/>
    <property type="match status" value="1"/>
</dbReference>
<dbReference type="GO" id="GO:0016579">
    <property type="term" value="P:protein deubiquitination"/>
    <property type="evidence" value="ECO:0007669"/>
    <property type="project" value="InterPro"/>
</dbReference>
<dbReference type="SUPFAM" id="SSF54001">
    <property type="entry name" value="Cysteine proteinases"/>
    <property type="match status" value="1"/>
</dbReference>
<dbReference type="InterPro" id="IPR044635">
    <property type="entry name" value="UBP14-like"/>
</dbReference>
<organism evidence="9 10">
    <name type="scientific">Gigaspora rosea</name>
    <dbReference type="NCBI Taxonomy" id="44941"/>
    <lineage>
        <taxon>Eukaryota</taxon>
        <taxon>Fungi</taxon>
        <taxon>Fungi incertae sedis</taxon>
        <taxon>Mucoromycota</taxon>
        <taxon>Glomeromycotina</taxon>
        <taxon>Glomeromycetes</taxon>
        <taxon>Diversisporales</taxon>
        <taxon>Gigasporaceae</taxon>
        <taxon>Gigaspora</taxon>
    </lineage>
</organism>
<dbReference type="GO" id="GO:0061136">
    <property type="term" value="P:regulation of proteasomal protein catabolic process"/>
    <property type="evidence" value="ECO:0007669"/>
    <property type="project" value="TreeGrafter"/>
</dbReference>
<accession>A0A397UBN9</accession>
<evidence type="ECO:0000313" key="10">
    <source>
        <dbReference type="Proteomes" id="UP000266673"/>
    </source>
</evidence>
<dbReference type="GO" id="GO:0070628">
    <property type="term" value="F:proteasome binding"/>
    <property type="evidence" value="ECO:0007669"/>
    <property type="project" value="TreeGrafter"/>
</dbReference>
<dbReference type="Gene3D" id="3.90.70.10">
    <property type="entry name" value="Cysteine proteinases"/>
    <property type="match status" value="1"/>
</dbReference>
<dbReference type="Proteomes" id="UP000266673">
    <property type="component" value="Unassembled WGS sequence"/>
</dbReference>
<sequence length="482" mass="54677">MPPVKVNVKWKGQSYEVELDTDAPASDFKGQLYSITDVEPSRQKIMIKGGILKMMGTPGELPKEPPKKTLFIEDMTDRQLAETLKLPSGLKNLGNTCYMNSTLQCLRIIPELQESLNRFPNSVTSPDLQINLTTSLRDLYKQLNRTTESYVPFTFLQALRSAFPQFDQRNANGYMQQDAEECWSQIVTSLNNANIPVYRPNDISTASESSSSSNESFVNKYMTGEFTSILKCVDAPDEPASTTESTFTKLSCFTSEKDINYMQSGILKALDENIEKDSPSLGHIANYTKNSRISRLPSYLTVGFVRFFWKNNRQIKTKITRRVQFPFDYDAYDLCTDELKQKIGPLRNHILEREKEKDSAKRKAKASLNPNEKETAESKSDKDNEVNDEIKQLIDPDLEKDIGANVSGLYELCAVLTHIGRSADSGHYIGWARKHDSTEEWVKYDDDKVSIVPQSEIQKLDGSGGSDWHIAYILLYRSKKLV</sequence>
<comment type="catalytic activity">
    <reaction evidence="1 6">
        <text>Thiol-dependent hydrolysis of ester, thioester, amide, peptide and isopeptide bonds formed by the C-terminal Gly of ubiquitin (a 76-residue protein attached to proteins as an intracellular targeting signal).</text>
        <dbReference type="EC" id="3.4.19.12"/>
    </reaction>
</comment>
<keyword evidence="10" id="KW-1185">Reference proteome</keyword>
<dbReference type="PANTHER" id="PTHR43982:SF1">
    <property type="entry name" value="UBIQUITIN CARBOXYL-TERMINAL HYDROLASE 14"/>
    <property type="match status" value="1"/>
</dbReference>
<dbReference type="InterPro" id="IPR001394">
    <property type="entry name" value="Peptidase_C19_UCH"/>
</dbReference>
<dbReference type="InterPro" id="IPR028889">
    <property type="entry name" value="USP"/>
</dbReference>
<evidence type="ECO:0000259" key="8">
    <source>
        <dbReference type="PROSITE" id="PS50235"/>
    </source>
</evidence>
<evidence type="ECO:0000256" key="2">
    <source>
        <dbReference type="ARBA" id="ARBA00022670"/>
    </source>
</evidence>
<evidence type="ECO:0000256" key="3">
    <source>
        <dbReference type="ARBA" id="ARBA00022786"/>
    </source>
</evidence>
<evidence type="ECO:0000256" key="4">
    <source>
        <dbReference type="ARBA" id="ARBA00022801"/>
    </source>
</evidence>
<dbReference type="Gene3D" id="3.10.20.90">
    <property type="entry name" value="Phosphatidylinositol 3-kinase Catalytic Subunit, Chain A, domain 1"/>
    <property type="match status" value="1"/>
</dbReference>
<evidence type="ECO:0000256" key="7">
    <source>
        <dbReference type="SAM" id="MobiDB-lite"/>
    </source>
</evidence>
<dbReference type="PROSITE" id="PS50235">
    <property type="entry name" value="USP_3"/>
    <property type="match status" value="1"/>
</dbReference>
<dbReference type="InterPro" id="IPR038765">
    <property type="entry name" value="Papain-like_cys_pep_sf"/>
</dbReference>
<dbReference type="GO" id="GO:0043161">
    <property type="term" value="P:proteasome-mediated ubiquitin-dependent protein catabolic process"/>
    <property type="evidence" value="ECO:0007669"/>
    <property type="project" value="InterPro"/>
</dbReference>
<keyword evidence="3 6" id="KW-0833">Ubl conjugation pathway</keyword>
<dbReference type="GO" id="GO:0004843">
    <property type="term" value="F:cysteine-type deubiquitinase activity"/>
    <property type="evidence" value="ECO:0007669"/>
    <property type="project" value="UniProtKB-UniRule"/>
</dbReference>
<feature type="domain" description="USP" evidence="8">
    <location>
        <begin position="88"/>
        <end position="479"/>
    </location>
</feature>
<dbReference type="PROSITE" id="PS00972">
    <property type="entry name" value="USP_1"/>
    <property type="match status" value="1"/>
</dbReference>
<evidence type="ECO:0000313" key="9">
    <source>
        <dbReference type="EMBL" id="RIB04753.1"/>
    </source>
</evidence>
<proteinExistence type="inferred from homology"/>